<reference evidence="2 3" key="3">
    <citation type="journal article" date="2016" name="Sci. Rep.">
        <title>Genome-wide diversity and gene expression profiling of Babesia microti isolates identify polymorphic genes that mediate host-pathogen interactions.</title>
        <authorList>
            <person name="Silva J.C."/>
            <person name="Cornillot E."/>
            <person name="McCracken C."/>
            <person name="Usmani-Brown S."/>
            <person name="Dwivedi A."/>
            <person name="Ifeonu O.O."/>
            <person name="Crabtree J."/>
            <person name="Gotia H.T."/>
            <person name="Virji A.Z."/>
            <person name="Reynes C."/>
            <person name="Colinge J."/>
            <person name="Kumar V."/>
            <person name="Lawres L."/>
            <person name="Pazzi J.E."/>
            <person name="Pablo J.V."/>
            <person name="Hung C."/>
            <person name="Brancato J."/>
            <person name="Kumari P."/>
            <person name="Orvis J."/>
            <person name="Tretina K."/>
            <person name="Chibucos M."/>
            <person name="Ott S."/>
            <person name="Sadzewicz L."/>
            <person name="Sengamalay N."/>
            <person name="Shetty A.C."/>
            <person name="Su Q."/>
            <person name="Tallon L."/>
            <person name="Fraser C.M."/>
            <person name="Frutos R."/>
            <person name="Molina D.M."/>
            <person name="Krause P.J."/>
            <person name="Ben Mamoun C."/>
        </authorList>
    </citation>
    <scope>NUCLEOTIDE SEQUENCE [LARGE SCALE GENOMIC DNA]</scope>
    <source>
        <strain evidence="2 3">RI</strain>
    </source>
</reference>
<organism evidence="2 3">
    <name type="scientific">Babesia microti (strain RI)</name>
    <dbReference type="NCBI Taxonomy" id="1133968"/>
    <lineage>
        <taxon>Eukaryota</taxon>
        <taxon>Sar</taxon>
        <taxon>Alveolata</taxon>
        <taxon>Apicomplexa</taxon>
        <taxon>Aconoidasida</taxon>
        <taxon>Piroplasmida</taxon>
        <taxon>Babesiidae</taxon>
        <taxon>Babesia</taxon>
    </lineage>
</organism>
<accession>A0A1N6LYF2</accession>
<dbReference type="RefSeq" id="XP_021337958.1">
    <property type="nucleotide sequence ID" value="XM_021482803.1"/>
</dbReference>
<reference evidence="2 3" key="2">
    <citation type="journal article" date="2013" name="PLoS ONE">
        <title>Whole genome mapping and re-organization of the nuclear and mitochondrial genomes of Babesia microti isolates.</title>
        <authorList>
            <person name="Cornillot E."/>
            <person name="Dassouli A."/>
            <person name="Garg A."/>
            <person name="Pachikara N."/>
            <person name="Randazzo S."/>
            <person name="Depoix D."/>
            <person name="Carcy B."/>
            <person name="Delbecq S."/>
            <person name="Frutos R."/>
            <person name="Silva J.C."/>
            <person name="Sutton R."/>
            <person name="Krause P.J."/>
            <person name="Mamoun C.B."/>
        </authorList>
    </citation>
    <scope>NUCLEOTIDE SEQUENCE [LARGE SCALE GENOMIC DNA]</scope>
    <source>
        <strain evidence="2 3">RI</strain>
    </source>
</reference>
<gene>
    <name evidence="2" type="ORF">BmR1_04g09615</name>
</gene>
<dbReference type="GeneID" id="24426546"/>
<reference evidence="2 3" key="1">
    <citation type="journal article" date="2012" name="Nucleic Acids Res.">
        <title>Sequencing of the smallest Apicomplexan genome from the human pathogen Babesia microti.</title>
        <authorList>
            <person name="Cornillot E."/>
            <person name="Hadj-Kaddour K."/>
            <person name="Dassouli A."/>
            <person name="Noel B."/>
            <person name="Ranwez V."/>
            <person name="Vacherie B."/>
            <person name="Augagneur Y."/>
            <person name="Bres V."/>
            <person name="Duclos A."/>
            <person name="Randazzo S."/>
            <person name="Carcy B."/>
            <person name="Debierre-Grockiego F."/>
            <person name="Delbecq S."/>
            <person name="Moubri-Menage K."/>
            <person name="Shams-Eldin H."/>
            <person name="Usmani-Brown S."/>
            <person name="Bringaud F."/>
            <person name="Wincker P."/>
            <person name="Vivares C.P."/>
            <person name="Schwarz R.T."/>
            <person name="Schetters T.P."/>
            <person name="Krause P.J."/>
            <person name="Gorenflot A."/>
            <person name="Berry V."/>
            <person name="Barbe V."/>
            <person name="Ben Mamoun C."/>
        </authorList>
    </citation>
    <scope>NUCLEOTIDE SEQUENCE [LARGE SCALE GENOMIC DNA]</scope>
    <source>
        <strain evidence="2 3">RI</strain>
    </source>
</reference>
<sequence length="732" mass="84094">MLHLTYTLLLTYLTSSNSLANGLKNRFIYQIEYGFLIPQSKISCKSPFYCSHDKPSSENDEVGTVNDNLNIYTDGEDEINFPSGEDEGPGLDEDPLKKLGLYGIEHVKLSEEDEIELQKILDKHIELHKSEFECSETQGDTEVLKKQMPKKFDINASDDEFEVENYNGKLPDEEEIENYLDPLNLRKAAPKEEFTKRMIGRTYNLLNIPDEKYTTHCIDGARRFLYSLPLDAWNQNEKFILDEFVKRKRIKDQANIEDTNAIDVISPDELLNSSPSSTIGLTNCHTHTNNINDTPYTMITSVPQHIIEYTHYDLLKDLRAFKRGNSIINSIDVSTLNDPLFIRLNEDNVPIDTVNNTLNKPADCYLKLVPAPNTVAVYTVWPTSTLNSTISQGEFIEIEGNYMFNTEDESFKSFNTDNIPNDEKYRSAIILLENELGGAQDHRIRDLADELSCISRFPIFIPQITSQSHQSFHVLDRLIKNIQILYKIERISLVSFGKSSKFALDYCYDRLNGKEYLNNSRGVLTLYEITKRTTYPLNLNIFDSGDFYDKLEDAREIERAQRLNPVRSIKDILQCLVFWDARNINLDKALSLGTPLLNIISGNPIANSDGLSVGMEMLKSWKDIENLGYIVNCEVKTDIDIFNILRPKGKIIYNFKDTATQNQQDGMNDVYKTGDNKKNYNQSDMGTAFKIVSFRGRNSPIYLLPHLAEDDDIKEYNQALIYVYQWILHYTE</sequence>
<feature type="chain" id="PRO_5013178848" evidence="1">
    <location>
        <begin position="19"/>
        <end position="732"/>
    </location>
</feature>
<dbReference type="EMBL" id="LN871599">
    <property type="protein sequence ID" value="SIO73908.1"/>
    <property type="molecule type" value="Genomic_DNA"/>
</dbReference>
<protein>
    <submittedName>
        <fullName evidence="2">Uncharacterized protein</fullName>
    </submittedName>
</protein>
<evidence type="ECO:0000256" key="1">
    <source>
        <dbReference type="SAM" id="SignalP"/>
    </source>
</evidence>
<dbReference type="KEGG" id="bmic:BmR1_04g09615"/>
<feature type="signal peptide" evidence="1">
    <location>
        <begin position="1"/>
        <end position="18"/>
    </location>
</feature>
<dbReference type="Proteomes" id="UP000002899">
    <property type="component" value="Chromosome IV"/>
</dbReference>
<dbReference type="AlphaFoldDB" id="A0A1N6LYF2"/>
<dbReference type="VEuPathDB" id="PiroplasmaDB:BmR1_04g09615"/>
<name>A0A1N6LYF2_BABMR</name>
<evidence type="ECO:0000313" key="3">
    <source>
        <dbReference type="Proteomes" id="UP000002899"/>
    </source>
</evidence>
<keyword evidence="1" id="KW-0732">Signal</keyword>
<proteinExistence type="predicted"/>
<dbReference type="OrthoDB" id="361153at2759"/>
<keyword evidence="3" id="KW-1185">Reference proteome</keyword>
<evidence type="ECO:0000313" key="2">
    <source>
        <dbReference type="EMBL" id="SIO73908.1"/>
    </source>
</evidence>